<reference evidence="2" key="1">
    <citation type="journal article" date="2021" name="BMC Genomics">
        <title>Chromosome-level genome assembly and manually-curated proteome of model necrotroph Parastagonospora nodorum Sn15 reveals a genome-wide trove of candidate effector homologs, and redundancy of virulence-related functions within an accessory chromosome.</title>
        <authorList>
            <person name="Bertazzoni S."/>
            <person name="Jones D.A.B."/>
            <person name="Phan H.T."/>
            <person name="Tan K.-C."/>
            <person name="Hane J.K."/>
        </authorList>
    </citation>
    <scope>NUCLEOTIDE SEQUENCE [LARGE SCALE GENOMIC DNA]</scope>
    <source>
        <strain evidence="2">SN15 / ATCC MYA-4574 / FGSC 10173)</strain>
    </source>
</reference>
<name>A0A7U2FA06_PHANO</name>
<accession>A0A7U2FA06</accession>
<organism evidence="1 2">
    <name type="scientific">Phaeosphaeria nodorum (strain SN15 / ATCC MYA-4574 / FGSC 10173)</name>
    <name type="common">Glume blotch fungus</name>
    <name type="synonym">Parastagonospora nodorum</name>
    <dbReference type="NCBI Taxonomy" id="321614"/>
    <lineage>
        <taxon>Eukaryota</taxon>
        <taxon>Fungi</taxon>
        <taxon>Dikarya</taxon>
        <taxon>Ascomycota</taxon>
        <taxon>Pezizomycotina</taxon>
        <taxon>Dothideomycetes</taxon>
        <taxon>Pleosporomycetidae</taxon>
        <taxon>Pleosporales</taxon>
        <taxon>Pleosporineae</taxon>
        <taxon>Phaeosphaeriaceae</taxon>
        <taxon>Parastagonospora</taxon>
    </lineage>
</organism>
<dbReference type="Proteomes" id="UP000663193">
    <property type="component" value="Chromosome 12"/>
</dbReference>
<dbReference type="VEuPathDB" id="FungiDB:JI435_439170"/>
<dbReference type="AlphaFoldDB" id="A0A7U2FA06"/>
<protein>
    <recommendedName>
        <fullName evidence="3">BTB domain-containing protein</fullName>
    </recommendedName>
</protein>
<sequence>MTENSKIVVEVIVGQYKPETAQFFFTHTDLLKSKLTFFKIFLPNTAQATENEAGEFDGYSTYNTSLYSRQEKASLTPVFEFLTEDDFPAKPKANDDSLALYKLYALCTHIGDNPSEHVLLAAFLSMASTLRSNGSVYRPDKFAIMDAYDNTTAPDPLRMFSVDCYVYDGTSAWVYEAGENSRHPHAFLADFMSVMLERRATPDYASRLADAKYYQDKLSALEDGEEKK</sequence>
<evidence type="ECO:0000313" key="2">
    <source>
        <dbReference type="Proteomes" id="UP000663193"/>
    </source>
</evidence>
<gene>
    <name evidence="1" type="ORF">JI435_439170</name>
</gene>
<keyword evidence="2" id="KW-1185">Reference proteome</keyword>
<evidence type="ECO:0000313" key="1">
    <source>
        <dbReference type="EMBL" id="QRD01287.1"/>
    </source>
</evidence>
<proteinExistence type="predicted"/>
<evidence type="ECO:0008006" key="3">
    <source>
        <dbReference type="Google" id="ProtNLM"/>
    </source>
</evidence>
<dbReference type="EMBL" id="CP069034">
    <property type="protein sequence ID" value="QRD01287.1"/>
    <property type="molecule type" value="Genomic_DNA"/>
</dbReference>